<accession>A0A0C3SFD6</accession>
<proteinExistence type="predicted"/>
<evidence type="ECO:0000313" key="2">
    <source>
        <dbReference type="EMBL" id="KIP11900.1"/>
    </source>
</evidence>
<keyword evidence="3" id="KW-1185">Reference proteome</keyword>
<reference evidence="2 3" key="1">
    <citation type="journal article" date="2014" name="PLoS Genet.">
        <title>Analysis of the Phlebiopsis gigantea genome, transcriptome and secretome provides insight into its pioneer colonization strategies of wood.</title>
        <authorList>
            <person name="Hori C."/>
            <person name="Ishida T."/>
            <person name="Igarashi K."/>
            <person name="Samejima M."/>
            <person name="Suzuki H."/>
            <person name="Master E."/>
            <person name="Ferreira P."/>
            <person name="Ruiz-Duenas F.J."/>
            <person name="Held B."/>
            <person name="Canessa P."/>
            <person name="Larrondo L.F."/>
            <person name="Schmoll M."/>
            <person name="Druzhinina I.S."/>
            <person name="Kubicek C.P."/>
            <person name="Gaskell J.A."/>
            <person name="Kersten P."/>
            <person name="St John F."/>
            <person name="Glasner J."/>
            <person name="Sabat G."/>
            <person name="Splinter BonDurant S."/>
            <person name="Syed K."/>
            <person name="Yadav J."/>
            <person name="Mgbeahuruike A.C."/>
            <person name="Kovalchuk A."/>
            <person name="Asiegbu F.O."/>
            <person name="Lackner G."/>
            <person name="Hoffmeister D."/>
            <person name="Rencoret J."/>
            <person name="Gutierrez A."/>
            <person name="Sun H."/>
            <person name="Lindquist E."/>
            <person name="Barry K."/>
            <person name="Riley R."/>
            <person name="Grigoriev I.V."/>
            <person name="Henrissat B."/>
            <person name="Kues U."/>
            <person name="Berka R.M."/>
            <person name="Martinez A.T."/>
            <person name="Covert S.F."/>
            <person name="Blanchette R.A."/>
            <person name="Cullen D."/>
        </authorList>
    </citation>
    <scope>NUCLEOTIDE SEQUENCE [LARGE SCALE GENOMIC DNA]</scope>
    <source>
        <strain evidence="2 3">11061_1 CR5-6</strain>
    </source>
</reference>
<dbReference type="STRING" id="745531.A0A0C3SFD6"/>
<feature type="region of interest" description="Disordered" evidence="1">
    <location>
        <begin position="215"/>
        <end position="328"/>
    </location>
</feature>
<sequence>MAVNPRVRGPSRPVPAKAARKTHVIVISSDSEEEQDKAEAEFLAVASHIRLPIRLHVHKHLPFLRRNLRRSFMQTCSALGVASRAPGKPQYPIEYVYRYKLSDFTSVTYNYLNAPTWTEYRELVTEWRCAFCDLLGELSSQEMLSLHLRRDHSDVASTEWTDIDGRIKISMTLLPPQRDEEPVDTSDDEYDIQEPEIHIDIASREHQAGTQIKREPLFLPDSSPEPEDSEATPTMTASTTAASEEPSFHPSATASEEPSFRSSATVSTPSAPTIKLKHELDNERLRYRDEGAPRQPRTGLTADGRLLPPPKDDPQGPAAEPPLDSCRPGGPRIYDLLNELPLEPYGVLAWSIVDREEEIYELVDVRDEDKVVLALWNRWIFFNRMQFNLNGYRNGVEAFLTDNYQMIHRAAGWTALRSFLLVLAANRFLNLREVLKCLAHYDKKVEDDLVQLEA</sequence>
<protein>
    <submittedName>
        <fullName evidence="2">Uncharacterized protein</fullName>
    </submittedName>
</protein>
<dbReference type="OrthoDB" id="3249923at2759"/>
<evidence type="ECO:0000256" key="1">
    <source>
        <dbReference type="SAM" id="MobiDB-lite"/>
    </source>
</evidence>
<evidence type="ECO:0000313" key="3">
    <source>
        <dbReference type="Proteomes" id="UP000053257"/>
    </source>
</evidence>
<name>A0A0C3SFD6_PHLG1</name>
<dbReference type="AlphaFoldDB" id="A0A0C3SFD6"/>
<feature type="compositionally biased region" description="Low complexity" evidence="1">
    <location>
        <begin position="231"/>
        <end position="245"/>
    </location>
</feature>
<dbReference type="EMBL" id="KN840443">
    <property type="protein sequence ID" value="KIP11900.1"/>
    <property type="molecule type" value="Genomic_DNA"/>
</dbReference>
<gene>
    <name evidence="2" type="ORF">PHLGIDRAFT_114212</name>
</gene>
<dbReference type="Proteomes" id="UP000053257">
    <property type="component" value="Unassembled WGS sequence"/>
</dbReference>
<feature type="compositionally biased region" description="Basic and acidic residues" evidence="1">
    <location>
        <begin position="276"/>
        <end position="292"/>
    </location>
</feature>
<organism evidence="2 3">
    <name type="scientific">Phlebiopsis gigantea (strain 11061_1 CR5-6)</name>
    <name type="common">White-rot fungus</name>
    <name type="synonym">Peniophora gigantea</name>
    <dbReference type="NCBI Taxonomy" id="745531"/>
    <lineage>
        <taxon>Eukaryota</taxon>
        <taxon>Fungi</taxon>
        <taxon>Dikarya</taxon>
        <taxon>Basidiomycota</taxon>
        <taxon>Agaricomycotina</taxon>
        <taxon>Agaricomycetes</taxon>
        <taxon>Polyporales</taxon>
        <taxon>Phanerochaetaceae</taxon>
        <taxon>Phlebiopsis</taxon>
    </lineage>
</organism>
<dbReference type="HOGENOM" id="CLU_037241_0_0_1"/>
<feature type="compositionally biased region" description="Low complexity" evidence="1">
    <location>
        <begin position="262"/>
        <end position="273"/>
    </location>
</feature>